<dbReference type="GO" id="GO:0016705">
    <property type="term" value="F:oxidoreductase activity, acting on paired donors, with incorporation or reduction of molecular oxygen"/>
    <property type="evidence" value="ECO:0007669"/>
    <property type="project" value="InterPro"/>
</dbReference>
<keyword evidence="5" id="KW-0472">Membrane</keyword>
<dbReference type="Pfam" id="PF00067">
    <property type="entry name" value="p450"/>
    <property type="match status" value="1"/>
</dbReference>
<dbReference type="SMR" id="A0A3B6KUP8"/>
<organism evidence="6">
    <name type="scientific">Triticum aestivum</name>
    <name type="common">Wheat</name>
    <dbReference type="NCBI Taxonomy" id="4565"/>
    <lineage>
        <taxon>Eukaryota</taxon>
        <taxon>Viridiplantae</taxon>
        <taxon>Streptophyta</taxon>
        <taxon>Embryophyta</taxon>
        <taxon>Tracheophyta</taxon>
        <taxon>Spermatophyta</taxon>
        <taxon>Magnoliopsida</taxon>
        <taxon>Liliopsida</taxon>
        <taxon>Poales</taxon>
        <taxon>Poaceae</taxon>
        <taxon>BOP clade</taxon>
        <taxon>Pooideae</taxon>
        <taxon>Triticodae</taxon>
        <taxon>Triticeae</taxon>
        <taxon>Triticinae</taxon>
        <taxon>Triticum</taxon>
    </lineage>
</organism>
<name>A0A3B6KUP8_WHEAT</name>
<keyword evidence="5" id="KW-0812">Transmembrane</keyword>
<keyword evidence="3" id="KW-0408">Iron</keyword>
<dbReference type="PANTHER" id="PTHR24286:SF234">
    <property type="entry name" value="CYTOCHROME P450 FAMILY PROTEIN, EXPRESSED"/>
    <property type="match status" value="1"/>
</dbReference>
<dbReference type="Proteomes" id="UP000019116">
    <property type="component" value="Chromosome 5A"/>
</dbReference>
<dbReference type="Gramene" id="TraesCS5A02G544600.1">
    <property type="protein sequence ID" value="TraesCS5A02G544600.1"/>
    <property type="gene ID" value="TraesCS5A02G544600"/>
</dbReference>
<dbReference type="OrthoDB" id="1372046at2759"/>
<dbReference type="GO" id="GO:0005506">
    <property type="term" value="F:iron ion binding"/>
    <property type="evidence" value="ECO:0007669"/>
    <property type="project" value="InterPro"/>
</dbReference>
<protein>
    <recommendedName>
        <fullName evidence="8">Cytochrome P450</fullName>
    </recommendedName>
</protein>
<dbReference type="InterPro" id="IPR001128">
    <property type="entry name" value="Cyt_P450"/>
</dbReference>
<dbReference type="Gene3D" id="1.10.630.10">
    <property type="entry name" value="Cytochrome P450"/>
    <property type="match status" value="1"/>
</dbReference>
<evidence type="ECO:0000256" key="2">
    <source>
        <dbReference type="ARBA" id="ARBA00022723"/>
    </source>
</evidence>
<dbReference type="SUPFAM" id="SSF48264">
    <property type="entry name" value="Cytochrome P450"/>
    <property type="match status" value="1"/>
</dbReference>
<dbReference type="EnsemblPlants" id="TraesCS5A02G544600.1">
    <property type="protein sequence ID" value="TraesCS5A02G544600.1"/>
    <property type="gene ID" value="TraesCS5A02G544600"/>
</dbReference>
<dbReference type="AlphaFoldDB" id="A0A3B6KUP8"/>
<comment type="pathway">
    <text evidence="4">Plant hormone biosynthesis.</text>
</comment>
<keyword evidence="2" id="KW-0479">Metal-binding</keyword>
<dbReference type="GO" id="GO:0004497">
    <property type="term" value="F:monooxygenase activity"/>
    <property type="evidence" value="ECO:0000318"/>
    <property type="project" value="GO_Central"/>
</dbReference>
<dbReference type="GO" id="GO:0010268">
    <property type="term" value="P:brassinosteroid homeostasis"/>
    <property type="evidence" value="ECO:0000318"/>
    <property type="project" value="GO_Central"/>
</dbReference>
<evidence type="ECO:0008006" key="8">
    <source>
        <dbReference type="Google" id="ProtNLM"/>
    </source>
</evidence>
<proteinExistence type="predicted"/>
<dbReference type="OMA" id="ELVMKKC"/>
<dbReference type="Gramene" id="TraesCS5A03G1273800.1">
    <property type="protein sequence ID" value="TraesCS5A03G1273800.1.CDS"/>
    <property type="gene ID" value="TraesCS5A03G1273800"/>
</dbReference>
<keyword evidence="5" id="KW-1133">Transmembrane helix</keyword>
<evidence type="ECO:0000313" key="6">
    <source>
        <dbReference type="EnsemblPlants" id="TraesCS5A02G544600.1"/>
    </source>
</evidence>
<dbReference type="GO" id="GO:0020037">
    <property type="term" value="F:heme binding"/>
    <property type="evidence" value="ECO:0007669"/>
    <property type="project" value="InterPro"/>
</dbReference>
<evidence type="ECO:0000313" key="7">
    <source>
        <dbReference type="Proteomes" id="UP000019116"/>
    </source>
</evidence>
<dbReference type="GO" id="GO:0016132">
    <property type="term" value="P:brassinosteroid biosynthetic process"/>
    <property type="evidence" value="ECO:0000318"/>
    <property type="project" value="GO_Central"/>
</dbReference>
<accession>A0A3B6KUP8</accession>
<evidence type="ECO:0000256" key="4">
    <source>
        <dbReference type="ARBA" id="ARBA00029441"/>
    </source>
</evidence>
<evidence type="ECO:0000256" key="1">
    <source>
        <dbReference type="ARBA" id="ARBA00004972"/>
    </source>
</evidence>
<reference evidence="6" key="2">
    <citation type="submission" date="2018-10" db="UniProtKB">
        <authorList>
            <consortium name="EnsemblPlants"/>
        </authorList>
    </citation>
    <scope>IDENTIFICATION</scope>
</reference>
<reference evidence="6" key="1">
    <citation type="submission" date="2018-08" db="EMBL/GenBank/DDBJ databases">
        <authorList>
            <person name="Rossello M."/>
        </authorList>
    </citation>
    <scope>NUCLEOTIDE SEQUENCE [LARGE SCALE GENOMIC DNA]</scope>
    <source>
        <strain evidence="6">cv. Chinese Spring</strain>
    </source>
</reference>
<sequence>MGIFVPQYIALCGVTLVIGWLVQWVYKWINPVCNGVLPPGSMGFPVIGETLDFFKASPSLDIPDLYKVRMKRYGPIFKTSLLGQRVVISTNPEMNRFILQQEDTLFRIWFPRALKIFGEKSLEAFHGKTHKFIRRCAHTLLGIQTLKDVLLPEMEAALRERLAAWATKPSVDVRSGAPDLLFELVMKKCLGFDSTKSGQLRSTFDVLFTELLSFPIYFPGTSFYRCMQARKIVQKTVRDTLAERLSAPRNKHGDLLDIIIEELRAEETSLSENLAVDIVSALLFGSVFTLSGVIAVAFKSLHDNPDVVHALEVRCVNFMVVLLYTHSVSK</sequence>
<dbReference type="InterPro" id="IPR036396">
    <property type="entry name" value="Cyt_P450_sf"/>
</dbReference>
<keyword evidence="7" id="KW-1185">Reference proteome</keyword>
<evidence type="ECO:0000256" key="5">
    <source>
        <dbReference type="SAM" id="Phobius"/>
    </source>
</evidence>
<feature type="transmembrane region" description="Helical" evidence="5">
    <location>
        <begin position="274"/>
        <end position="301"/>
    </location>
</feature>
<comment type="pathway">
    <text evidence="1">Hormone biosynthesis.</text>
</comment>
<feature type="transmembrane region" description="Helical" evidence="5">
    <location>
        <begin position="6"/>
        <end position="26"/>
    </location>
</feature>
<evidence type="ECO:0000256" key="3">
    <source>
        <dbReference type="ARBA" id="ARBA00023004"/>
    </source>
</evidence>
<dbReference type="STRING" id="4565.A0A3B6KUP8"/>
<dbReference type="PANTHER" id="PTHR24286">
    <property type="entry name" value="CYTOCHROME P450 26"/>
    <property type="match status" value="1"/>
</dbReference>